<protein>
    <submittedName>
        <fullName evidence="2">Uncharacterized protein</fullName>
    </submittedName>
</protein>
<sequence length="182" mass="19794">MQQAVFPGQMPYHVHCPMTGHAVCQCPFVPAQSQPQATNMMMSSAIWTQRSGYPFEIQGPPLYRADAMMFVHPDGQSEDRACLEDKIRCLTRNVEEASAKASKAAVQAGMSYNVATGELSPLPDGTGGVESVEALQARLNALREEVAVQQQQEALLESQIQADLQAHQQNRGAALHQVWCGG</sequence>
<name>A0A8J4BQR2_9CHLO</name>
<proteinExistence type="predicted"/>
<accession>A0A8J4BQR2</accession>
<dbReference type="Proteomes" id="UP000747399">
    <property type="component" value="Unassembled WGS sequence"/>
</dbReference>
<evidence type="ECO:0000313" key="2">
    <source>
        <dbReference type="EMBL" id="GIL66044.1"/>
    </source>
</evidence>
<dbReference type="EMBL" id="BNCO01000080">
    <property type="protein sequence ID" value="GIL66044.1"/>
    <property type="molecule type" value="Genomic_DNA"/>
</dbReference>
<reference evidence="2" key="1">
    <citation type="journal article" date="2021" name="Proc. Natl. Acad. Sci. U.S.A.">
        <title>Three genomes in the algal genus Volvox reveal the fate of a haploid sex-determining region after a transition to homothallism.</title>
        <authorList>
            <person name="Yamamoto K."/>
            <person name="Hamaji T."/>
            <person name="Kawai-Toyooka H."/>
            <person name="Matsuzaki R."/>
            <person name="Takahashi F."/>
            <person name="Nishimura Y."/>
            <person name="Kawachi M."/>
            <person name="Noguchi H."/>
            <person name="Minakuchi Y."/>
            <person name="Umen J.G."/>
            <person name="Toyoda A."/>
            <person name="Nozaki H."/>
        </authorList>
    </citation>
    <scope>NUCLEOTIDE SEQUENCE</scope>
    <source>
        <strain evidence="2">NIES-3780</strain>
    </source>
</reference>
<comment type="caution">
    <text evidence="2">The sequence shown here is derived from an EMBL/GenBank/DDBJ whole genome shotgun (WGS) entry which is preliminary data.</text>
</comment>
<keyword evidence="1" id="KW-0175">Coiled coil</keyword>
<feature type="coiled-coil region" evidence="1">
    <location>
        <begin position="132"/>
        <end position="159"/>
    </location>
</feature>
<evidence type="ECO:0000256" key="1">
    <source>
        <dbReference type="SAM" id="Coils"/>
    </source>
</evidence>
<keyword evidence="3" id="KW-1185">Reference proteome</keyword>
<organism evidence="2 3">
    <name type="scientific">Volvox africanus</name>
    <dbReference type="NCBI Taxonomy" id="51714"/>
    <lineage>
        <taxon>Eukaryota</taxon>
        <taxon>Viridiplantae</taxon>
        <taxon>Chlorophyta</taxon>
        <taxon>core chlorophytes</taxon>
        <taxon>Chlorophyceae</taxon>
        <taxon>CS clade</taxon>
        <taxon>Chlamydomonadales</taxon>
        <taxon>Volvocaceae</taxon>
        <taxon>Volvox</taxon>
    </lineage>
</organism>
<gene>
    <name evidence="2" type="ORF">Vafri_19593</name>
</gene>
<evidence type="ECO:0000313" key="3">
    <source>
        <dbReference type="Proteomes" id="UP000747399"/>
    </source>
</evidence>
<dbReference type="AlphaFoldDB" id="A0A8J4BQR2"/>